<proteinExistence type="predicted"/>
<keyword evidence="1" id="KW-0067">ATP-binding</keyword>
<dbReference type="GO" id="GO:0005524">
    <property type="term" value="F:ATP binding"/>
    <property type="evidence" value="ECO:0007669"/>
    <property type="project" value="UniProtKB-KW"/>
</dbReference>
<reference evidence="1" key="1">
    <citation type="submission" date="2022-11" db="EMBL/GenBank/DDBJ databases">
        <authorList>
            <person name="Graham C."/>
            <person name="Newman J.D."/>
        </authorList>
    </citation>
    <scope>NUCLEOTIDE SEQUENCE</scope>
    <source>
        <strain evidence="1">DSM 19486</strain>
    </source>
</reference>
<dbReference type="SUPFAM" id="SSF55874">
    <property type="entry name" value="ATPase domain of HSP90 chaperone/DNA topoisomerase II/histidine kinase"/>
    <property type="match status" value="1"/>
</dbReference>
<protein>
    <submittedName>
        <fullName evidence="1">ATP-binding protein</fullName>
    </submittedName>
</protein>
<evidence type="ECO:0000313" key="1">
    <source>
        <dbReference type="EMBL" id="MCX3264536.1"/>
    </source>
</evidence>
<organism evidence="1 2">
    <name type="scientific">Pedobacter agri</name>
    <dbReference type="NCBI Taxonomy" id="454586"/>
    <lineage>
        <taxon>Bacteria</taxon>
        <taxon>Pseudomonadati</taxon>
        <taxon>Bacteroidota</taxon>
        <taxon>Sphingobacteriia</taxon>
        <taxon>Sphingobacteriales</taxon>
        <taxon>Sphingobacteriaceae</taxon>
        <taxon>Pedobacter</taxon>
    </lineage>
</organism>
<name>A0A9X3I8A2_9SPHI</name>
<accession>A0A9X3I8A2</accession>
<keyword evidence="2" id="KW-1185">Reference proteome</keyword>
<dbReference type="RefSeq" id="WP_266268696.1">
    <property type="nucleotide sequence ID" value="NZ_JAPJUH010000002.1"/>
</dbReference>
<dbReference type="AlphaFoldDB" id="A0A9X3I8A2"/>
<dbReference type="InterPro" id="IPR036890">
    <property type="entry name" value="HATPase_C_sf"/>
</dbReference>
<sequence length="425" mass="49288">MENKVSINNNSVEFSGITRDYMEAISELIWNGFDAGATKIDLVFDTNEIDFIPAIKIIDNGSGINLNNLHQTFGAFLDSLKRGSDHRSSYVRGKKGKGRFSFIAFAQKAIWNTTFFDEVANEYINYDVNISASNKDYYADENKRVAADMETGTRLKLINLFGVTAYSFTSEAFINYLKSEFGWFLLLNSKNDFQLCINGDRIKYEDLLADHEVFEREIVDASTSRFNFTITFVRWNEKIGDKFYYYFLNSEKKEVFKQLTSFNNNAINFYHSVYVESDYFNLFNFTDTEETTNMFGSNPQSPIFKQLIKDLQKIVNQKQKEFVKDDAANELIRKFENAQSMPDFDAAELEQKQLFIELVKALYCIQPRLFKGLNESQEKMILSLIESQLDDKKNLFKLIRHILPVNDEENQQLKTLLISNPIIAD</sequence>
<dbReference type="Pfam" id="PF13589">
    <property type="entry name" value="HATPase_c_3"/>
    <property type="match status" value="1"/>
</dbReference>
<dbReference type="Proteomes" id="UP001142592">
    <property type="component" value="Unassembled WGS sequence"/>
</dbReference>
<comment type="caution">
    <text evidence="1">The sequence shown here is derived from an EMBL/GenBank/DDBJ whole genome shotgun (WGS) entry which is preliminary data.</text>
</comment>
<dbReference type="EMBL" id="JAPJUH010000002">
    <property type="protein sequence ID" value="MCX3264536.1"/>
    <property type="molecule type" value="Genomic_DNA"/>
</dbReference>
<dbReference type="Gene3D" id="3.30.565.10">
    <property type="entry name" value="Histidine kinase-like ATPase, C-terminal domain"/>
    <property type="match status" value="1"/>
</dbReference>
<evidence type="ECO:0000313" key="2">
    <source>
        <dbReference type="Proteomes" id="UP001142592"/>
    </source>
</evidence>
<keyword evidence="1" id="KW-0547">Nucleotide-binding</keyword>
<gene>
    <name evidence="1" type="ORF">OQZ29_07260</name>
</gene>